<dbReference type="GO" id="GO:0003676">
    <property type="term" value="F:nucleic acid binding"/>
    <property type="evidence" value="ECO:0007669"/>
    <property type="project" value="InterPro"/>
</dbReference>
<proteinExistence type="predicted"/>
<keyword evidence="3" id="KW-1185">Reference proteome</keyword>
<dbReference type="AlphaFoldDB" id="A0AAV8YME0"/>
<dbReference type="EMBL" id="JANEYF010002050">
    <property type="protein sequence ID" value="KAJ8952095.1"/>
    <property type="molecule type" value="Genomic_DNA"/>
</dbReference>
<reference evidence="2" key="1">
    <citation type="journal article" date="2023" name="Insect Mol. Biol.">
        <title>Genome sequencing provides insights into the evolution of gene families encoding plant cell wall-degrading enzymes in longhorned beetles.</title>
        <authorList>
            <person name="Shin N.R."/>
            <person name="Okamura Y."/>
            <person name="Kirsch R."/>
            <person name="Pauchet Y."/>
        </authorList>
    </citation>
    <scope>NUCLEOTIDE SEQUENCE</scope>
    <source>
        <strain evidence="2">RBIC_L_NR</strain>
    </source>
</reference>
<evidence type="ECO:0000259" key="1">
    <source>
        <dbReference type="Pfam" id="PF03184"/>
    </source>
</evidence>
<dbReference type="InterPro" id="IPR004875">
    <property type="entry name" value="DDE_SF_endonuclease_dom"/>
</dbReference>
<dbReference type="Pfam" id="PF03184">
    <property type="entry name" value="DDE_1"/>
    <property type="match status" value="1"/>
</dbReference>
<gene>
    <name evidence="2" type="ORF">NQ314_007609</name>
</gene>
<protein>
    <recommendedName>
        <fullName evidence="1">DDE-1 domain-containing protein</fullName>
    </recommendedName>
</protein>
<sequence>MDDTYVMLEVKVISRKPKKRPALLNVAAKCTNWGFPLTTPKVRMFAKTYLDKQGRTAVQFKNVPGKNWVYSLLKRHKTIVAQRISSNINKTRATVSRDIITKNFDNLKDTLRDVPTQNSFNYNETNFSNDPGKVKGIYRRGVKYPEEIVNHSKSDTTIMICGSADGTLLPQYVIYKSEHLYNTWKETGPKGNPCCSKTCCTQGCRYNRTSHGWMDSNTFHDWFESTFLPQLNAWTGKKC</sequence>
<evidence type="ECO:0000313" key="3">
    <source>
        <dbReference type="Proteomes" id="UP001162156"/>
    </source>
</evidence>
<feature type="domain" description="DDE-1" evidence="1">
    <location>
        <begin position="155"/>
        <end position="236"/>
    </location>
</feature>
<name>A0AAV8YME0_9CUCU</name>
<accession>A0AAV8YME0</accession>
<dbReference type="Proteomes" id="UP001162156">
    <property type="component" value="Unassembled WGS sequence"/>
</dbReference>
<evidence type="ECO:0000313" key="2">
    <source>
        <dbReference type="EMBL" id="KAJ8952095.1"/>
    </source>
</evidence>
<organism evidence="2 3">
    <name type="scientific">Rhamnusium bicolor</name>
    <dbReference type="NCBI Taxonomy" id="1586634"/>
    <lineage>
        <taxon>Eukaryota</taxon>
        <taxon>Metazoa</taxon>
        <taxon>Ecdysozoa</taxon>
        <taxon>Arthropoda</taxon>
        <taxon>Hexapoda</taxon>
        <taxon>Insecta</taxon>
        <taxon>Pterygota</taxon>
        <taxon>Neoptera</taxon>
        <taxon>Endopterygota</taxon>
        <taxon>Coleoptera</taxon>
        <taxon>Polyphaga</taxon>
        <taxon>Cucujiformia</taxon>
        <taxon>Chrysomeloidea</taxon>
        <taxon>Cerambycidae</taxon>
        <taxon>Lepturinae</taxon>
        <taxon>Rhagiini</taxon>
        <taxon>Rhamnusium</taxon>
    </lineage>
</organism>
<comment type="caution">
    <text evidence="2">The sequence shown here is derived from an EMBL/GenBank/DDBJ whole genome shotgun (WGS) entry which is preliminary data.</text>
</comment>